<comment type="caution">
    <text evidence="1">The sequence shown here is derived from an EMBL/GenBank/DDBJ whole genome shotgun (WGS) entry which is preliminary data.</text>
</comment>
<dbReference type="EMBL" id="FNBZ01000006">
    <property type="protein sequence ID" value="SDH07026.1"/>
    <property type="molecule type" value="Genomic_DNA"/>
</dbReference>
<dbReference type="Proteomes" id="UP000199468">
    <property type="component" value="Unassembled WGS sequence"/>
</dbReference>
<gene>
    <name evidence="1" type="ORF">SAMN05421844_106387</name>
</gene>
<evidence type="ECO:0000313" key="1">
    <source>
        <dbReference type="EMBL" id="SDH07026.1"/>
    </source>
</evidence>
<name>A0ABY0P3G7_9HYPH</name>
<accession>A0ABY0P3G7</accession>
<dbReference type="RefSeq" id="WP_210184322.1">
    <property type="nucleotide sequence ID" value="NZ_FNBZ01000006.1"/>
</dbReference>
<protein>
    <submittedName>
        <fullName evidence="1">Uncharacterized protein</fullName>
    </submittedName>
</protein>
<keyword evidence="2" id="KW-1185">Reference proteome</keyword>
<reference evidence="1 2" key="1">
    <citation type="submission" date="2016-10" db="EMBL/GenBank/DDBJ databases">
        <authorList>
            <person name="Varghese N."/>
            <person name="Submissions S."/>
        </authorList>
    </citation>
    <scope>NUCLEOTIDE SEQUENCE [LARGE SCALE GENOMIC DNA]</scope>
    <source>
        <strain evidence="1 2">DSM 26672</strain>
    </source>
</reference>
<evidence type="ECO:0000313" key="2">
    <source>
        <dbReference type="Proteomes" id="UP000199468"/>
    </source>
</evidence>
<organism evidence="1 2">
    <name type="scientific">Bosea robiniae</name>
    <dbReference type="NCBI Taxonomy" id="1036780"/>
    <lineage>
        <taxon>Bacteria</taxon>
        <taxon>Pseudomonadati</taxon>
        <taxon>Pseudomonadota</taxon>
        <taxon>Alphaproteobacteria</taxon>
        <taxon>Hyphomicrobiales</taxon>
        <taxon>Boseaceae</taxon>
        <taxon>Bosea</taxon>
    </lineage>
</organism>
<sequence>MKGVFIIPKDAVITYAQTRDGWSSVMYLNPRTGSDVSGWVRSARLKTVGTMGPKH</sequence>
<proteinExistence type="predicted"/>